<comment type="caution">
    <text evidence="6">The sequence shown here is derived from an EMBL/GenBank/DDBJ whole genome shotgun (WGS) entry which is preliminary data.</text>
</comment>
<evidence type="ECO:0000313" key="6">
    <source>
        <dbReference type="EMBL" id="MDR7095126.1"/>
    </source>
</evidence>
<organism evidence="6 7">
    <name type="scientific">Hydrogenophaga laconesensis</name>
    <dbReference type="NCBI Taxonomy" id="1805971"/>
    <lineage>
        <taxon>Bacteria</taxon>
        <taxon>Pseudomonadati</taxon>
        <taxon>Pseudomonadota</taxon>
        <taxon>Betaproteobacteria</taxon>
        <taxon>Burkholderiales</taxon>
        <taxon>Comamonadaceae</taxon>
        <taxon>Hydrogenophaga</taxon>
    </lineage>
</organism>
<evidence type="ECO:0000256" key="3">
    <source>
        <dbReference type="ARBA" id="ARBA00022827"/>
    </source>
</evidence>
<evidence type="ECO:0000256" key="1">
    <source>
        <dbReference type="ARBA" id="ARBA00001974"/>
    </source>
</evidence>
<dbReference type="Pfam" id="PF07992">
    <property type="entry name" value="Pyr_redox_2"/>
    <property type="match status" value="1"/>
</dbReference>
<name>A0ABU1VCC8_9BURK</name>
<protein>
    <submittedName>
        <fullName evidence="6">NADH dehydrogenase FAD-containing subunit</fullName>
    </submittedName>
</protein>
<dbReference type="EMBL" id="JAVDWE010000007">
    <property type="protein sequence ID" value="MDR7095126.1"/>
    <property type="molecule type" value="Genomic_DNA"/>
</dbReference>
<feature type="domain" description="FAD/NAD(P)-binding" evidence="5">
    <location>
        <begin position="7"/>
        <end position="301"/>
    </location>
</feature>
<dbReference type="SUPFAM" id="SSF51905">
    <property type="entry name" value="FAD/NAD(P)-binding domain"/>
    <property type="match status" value="2"/>
</dbReference>
<dbReference type="PANTHER" id="PTHR42913:SF9">
    <property type="entry name" value="SLR1591 PROTEIN"/>
    <property type="match status" value="1"/>
</dbReference>
<keyword evidence="4" id="KW-0560">Oxidoreductase</keyword>
<sequence>MHHGIKKLVLLGAGQAHLQVLARLARHHPGNLDVILLTPFPHHTGHGCLPGFVTGQHTADEGRVALEPLVRAARARWLQGRCTGLDATAQQVQITPTGGAQGVPTTLGYDLLSIDIGTQPDRPWLDATMPGATHHALHLHPVEAFIALWPQVMAMAQKQAVSLAVVGAGADGIELVFAAAQGIREHGLPGSRFTLISGGEDIGPDLPAGVRQRVLAQLRHQGITVLREACVGMSEGEVLLGNGARLACDVPLLTMGMRPAAWLQGSGLALNDTGQVLVGPQLQSTSHAQVFATGGVSAQLDGTPGDMHAGTVLAYNLLAAHEGAPLRTLPSKRQRVALLACGTGHAIASWGPLCVGGRWVWEWKDRIDRGFLELHRVTRG</sequence>
<keyword evidence="2" id="KW-0285">Flavoprotein</keyword>
<evidence type="ECO:0000259" key="5">
    <source>
        <dbReference type="Pfam" id="PF07992"/>
    </source>
</evidence>
<dbReference type="PANTHER" id="PTHR42913">
    <property type="entry name" value="APOPTOSIS-INDUCING FACTOR 1"/>
    <property type="match status" value="1"/>
</dbReference>
<keyword evidence="3" id="KW-0274">FAD</keyword>
<gene>
    <name evidence="6" type="ORF">J2X09_002870</name>
</gene>
<dbReference type="Gene3D" id="3.50.50.100">
    <property type="match status" value="1"/>
</dbReference>
<keyword evidence="7" id="KW-1185">Reference proteome</keyword>
<evidence type="ECO:0000256" key="4">
    <source>
        <dbReference type="ARBA" id="ARBA00023002"/>
    </source>
</evidence>
<reference evidence="6 7" key="1">
    <citation type="submission" date="2023-07" db="EMBL/GenBank/DDBJ databases">
        <title>Sorghum-associated microbial communities from plants grown in Nebraska, USA.</title>
        <authorList>
            <person name="Schachtman D."/>
        </authorList>
    </citation>
    <scope>NUCLEOTIDE SEQUENCE [LARGE SCALE GENOMIC DNA]</scope>
    <source>
        <strain evidence="6 7">BE240</strain>
    </source>
</reference>
<evidence type="ECO:0000313" key="7">
    <source>
        <dbReference type="Proteomes" id="UP001265550"/>
    </source>
</evidence>
<dbReference type="PRINTS" id="PR00368">
    <property type="entry name" value="FADPNR"/>
</dbReference>
<evidence type="ECO:0000256" key="2">
    <source>
        <dbReference type="ARBA" id="ARBA00022630"/>
    </source>
</evidence>
<comment type="cofactor">
    <cofactor evidence="1">
        <name>FAD</name>
        <dbReference type="ChEBI" id="CHEBI:57692"/>
    </cofactor>
</comment>
<dbReference type="InterPro" id="IPR023753">
    <property type="entry name" value="FAD/NAD-binding_dom"/>
</dbReference>
<dbReference type="InterPro" id="IPR051169">
    <property type="entry name" value="NADH-Q_oxidoreductase"/>
</dbReference>
<dbReference type="InterPro" id="IPR036188">
    <property type="entry name" value="FAD/NAD-bd_sf"/>
</dbReference>
<accession>A0ABU1VCC8</accession>
<dbReference type="RefSeq" id="WP_204733976.1">
    <property type="nucleotide sequence ID" value="NZ_JAVDWE010000007.1"/>
</dbReference>
<dbReference type="Proteomes" id="UP001265550">
    <property type="component" value="Unassembled WGS sequence"/>
</dbReference>
<proteinExistence type="predicted"/>